<sequence>MKRRIIEIDEALCDGCGNCIPSCPEQAIQVVDTPEGKKARLVKELYCDGLGACLGACPAGALTVEERESAPYDEEATVARIKEVAPEMLETHLRHIQGHAQGSTGGRAQAELRQWPVQLHLIPPHAPFLKGADLAVVADCVPFACANFHLDFLKGRAIAVGCPKLDDVDAYIDKLAQIIETADLKRIQVIYMEVPCCYGLVYIARKAMAAAGKDVPFETAVIGVKGERQET</sequence>
<keyword evidence="2" id="KW-0408">Iron</keyword>
<evidence type="ECO:0000256" key="3">
    <source>
        <dbReference type="ARBA" id="ARBA00023014"/>
    </source>
</evidence>
<name>A0A1F6D2B0_HANXR</name>
<dbReference type="GO" id="GO:0046872">
    <property type="term" value="F:metal ion binding"/>
    <property type="evidence" value="ECO:0007669"/>
    <property type="project" value="UniProtKB-KW"/>
</dbReference>
<dbReference type="InterPro" id="IPR017896">
    <property type="entry name" value="4Fe4S_Fe-S-bd"/>
</dbReference>
<gene>
    <name evidence="5" type="ORF">A3F84_18730</name>
</gene>
<dbReference type="GO" id="GO:0051536">
    <property type="term" value="F:iron-sulfur cluster binding"/>
    <property type="evidence" value="ECO:0007669"/>
    <property type="project" value="UniProtKB-KW"/>
</dbReference>
<dbReference type="Gene3D" id="3.30.70.20">
    <property type="match status" value="1"/>
</dbReference>
<dbReference type="InterPro" id="IPR052911">
    <property type="entry name" value="Corrinoid_activation_enz"/>
</dbReference>
<dbReference type="PANTHER" id="PTHR42895:SF1">
    <property type="entry name" value="IRON-SULFUR CLUSTER PROTEIN"/>
    <property type="match status" value="1"/>
</dbReference>
<dbReference type="Pfam" id="PF12838">
    <property type="entry name" value="Fer4_7"/>
    <property type="match status" value="1"/>
</dbReference>
<evidence type="ECO:0000256" key="1">
    <source>
        <dbReference type="ARBA" id="ARBA00022723"/>
    </source>
</evidence>
<keyword evidence="3" id="KW-0411">Iron-sulfur</keyword>
<evidence type="ECO:0000256" key="2">
    <source>
        <dbReference type="ARBA" id="ARBA00023004"/>
    </source>
</evidence>
<dbReference type="InterPro" id="IPR017900">
    <property type="entry name" value="4Fe4S_Fe_S_CS"/>
</dbReference>
<dbReference type="PROSITE" id="PS51379">
    <property type="entry name" value="4FE4S_FER_2"/>
    <property type="match status" value="2"/>
</dbReference>
<evidence type="ECO:0000313" key="6">
    <source>
        <dbReference type="Proteomes" id="UP000178606"/>
    </source>
</evidence>
<feature type="domain" description="4Fe-4S ferredoxin-type" evidence="4">
    <location>
        <begin position="4"/>
        <end position="33"/>
    </location>
</feature>
<dbReference type="EMBL" id="MFKF01000075">
    <property type="protein sequence ID" value="OGG55505.1"/>
    <property type="molecule type" value="Genomic_DNA"/>
</dbReference>
<evidence type="ECO:0000259" key="4">
    <source>
        <dbReference type="PROSITE" id="PS51379"/>
    </source>
</evidence>
<comment type="caution">
    <text evidence="5">The sequence shown here is derived from an EMBL/GenBank/DDBJ whole genome shotgun (WGS) entry which is preliminary data.</text>
</comment>
<proteinExistence type="predicted"/>
<dbReference type="PANTHER" id="PTHR42895">
    <property type="entry name" value="IRON-SULFUR CLUSTER-BINDING PROTEIN-RELATED"/>
    <property type="match status" value="1"/>
</dbReference>
<accession>A0A1F6D2B0</accession>
<dbReference type="SUPFAM" id="SSF54862">
    <property type="entry name" value="4Fe-4S ferredoxins"/>
    <property type="match status" value="1"/>
</dbReference>
<keyword evidence="1" id="KW-0479">Metal-binding</keyword>
<feature type="domain" description="4Fe-4S ferredoxin-type" evidence="4">
    <location>
        <begin position="37"/>
        <end position="67"/>
    </location>
</feature>
<dbReference type="Proteomes" id="UP000178606">
    <property type="component" value="Unassembled WGS sequence"/>
</dbReference>
<dbReference type="PROSITE" id="PS00198">
    <property type="entry name" value="4FE4S_FER_1"/>
    <property type="match status" value="1"/>
</dbReference>
<dbReference type="AlphaFoldDB" id="A0A1F6D2B0"/>
<reference evidence="5 6" key="1">
    <citation type="journal article" date="2016" name="Nat. Commun.">
        <title>Thousands of microbial genomes shed light on interconnected biogeochemical processes in an aquifer system.</title>
        <authorList>
            <person name="Anantharaman K."/>
            <person name="Brown C.T."/>
            <person name="Hug L.A."/>
            <person name="Sharon I."/>
            <person name="Castelle C.J."/>
            <person name="Probst A.J."/>
            <person name="Thomas B.C."/>
            <person name="Singh A."/>
            <person name="Wilkins M.J."/>
            <person name="Karaoz U."/>
            <person name="Brodie E.L."/>
            <person name="Williams K.H."/>
            <person name="Hubbard S.S."/>
            <person name="Banfield J.F."/>
        </authorList>
    </citation>
    <scope>NUCLEOTIDE SEQUENCE [LARGE SCALE GENOMIC DNA]</scope>
    <source>
        <strain evidence="6">RIFCSPLOWO2_12_FULL_64_10</strain>
    </source>
</reference>
<protein>
    <recommendedName>
        <fullName evidence="4">4Fe-4S ferredoxin-type domain-containing protein</fullName>
    </recommendedName>
</protein>
<organism evidence="5 6">
    <name type="scientific">Handelsmanbacteria sp. (strain RIFCSPLOWO2_12_FULL_64_10)</name>
    <dbReference type="NCBI Taxonomy" id="1817868"/>
    <lineage>
        <taxon>Bacteria</taxon>
        <taxon>Candidatus Handelsmaniibacteriota</taxon>
    </lineage>
</organism>
<evidence type="ECO:0000313" key="5">
    <source>
        <dbReference type="EMBL" id="OGG55505.1"/>
    </source>
</evidence>